<dbReference type="Proteomes" id="UP000469185">
    <property type="component" value="Unassembled WGS sequence"/>
</dbReference>
<comment type="caution">
    <text evidence="3">The sequence shown here is derived from an EMBL/GenBank/DDBJ whole genome shotgun (WGS) entry which is preliminary data.</text>
</comment>
<dbReference type="InterPro" id="IPR015995">
    <property type="entry name" value="MlrC_N"/>
</dbReference>
<dbReference type="Pfam" id="PF07171">
    <property type="entry name" value="MlrC_C"/>
    <property type="match status" value="1"/>
</dbReference>
<evidence type="ECO:0000259" key="2">
    <source>
        <dbReference type="Pfam" id="PF07364"/>
    </source>
</evidence>
<dbReference type="PIRSF" id="PIRSF012702">
    <property type="entry name" value="UCP012702"/>
    <property type="match status" value="1"/>
</dbReference>
<dbReference type="InterPro" id="IPR010799">
    <property type="entry name" value="MlrC_C"/>
</dbReference>
<proteinExistence type="predicted"/>
<gene>
    <name evidence="3" type="ORF">G1H11_06755</name>
</gene>
<evidence type="ECO:0000313" key="4">
    <source>
        <dbReference type="Proteomes" id="UP000469185"/>
    </source>
</evidence>
<keyword evidence="4" id="KW-1185">Reference proteome</keyword>
<evidence type="ECO:0000313" key="3">
    <source>
        <dbReference type="EMBL" id="NED95010.1"/>
    </source>
</evidence>
<protein>
    <submittedName>
        <fullName evidence="3">M81 family metallopeptidase</fullName>
    </submittedName>
</protein>
<sequence length="494" mass="52109">MMRLAAVGFGHEANTFAPVPAGLDAWQAAPIVEGEQIREVYAGSESILAGFFAYAAETPGVELVPLLFAWLTPSGPSTEEAYEHLTGRMLDALRHGGPWDGVLLPQHGAAVAAHVPDADGEFIRRVRSVVGPDVPIGVTLDMHANVSRQMVDHADVVTVFQTNPHVDAAAQGLACARLLGRAVTAEIRPVMALAALPLAINILRQGTADEPMASLLKAARAQERRPGVLSVSVVEGFPYADVPEMGASVLAITDGQPALANEVAMHLADAAWAVREHFTGGAHSVDDALRTADTAPRGPVLLLDMGDNVGGGSPGDSTHLLHAARRLGITGLIESIYDPEAARQCVHAGAGGRVELHVGGKVDDRHGRPFPVSGEVIAVADGTFEDPSPTHGGSRYFDLGLSAGIRTDDGFRLAVHSRAAGTRSREQFRMVGIDPAEARIIAAKGVHSPRAAFEPMCPALVWADTPGATSANLEALHYGNRRRPMFPFEPEATW</sequence>
<dbReference type="Pfam" id="PF07364">
    <property type="entry name" value="DUF1485"/>
    <property type="match status" value="1"/>
</dbReference>
<feature type="domain" description="Microcystin LR degradation protein MlrC C-terminal" evidence="1">
    <location>
        <begin position="302"/>
        <end position="478"/>
    </location>
</feature>
<accession>A0A6N9YJB2</accession>
<name>A0A6N9YJB2_9ACTN</name>
<dbReference type="EMBL" id="JAAGOB010000003">
    <property type="protein sequence ID" value="NED95010.1"/>
    <property type="molecule type" value="Genomic_DNA"/>
</dbReference>
<reference evidence="3 4" key="1">
    <citation type="submission" date="2020-02" db="EMBL/GenBank/DDBJ databases">
        <authorList>
            <person name="Li X.-J."/>
            <person name="Feng X.-M."/>
        </authorList>
    </citation>
    <scope>NUCLEOTIDE SEQUENCE [LARGE SCALE GENOMIC DNA]</scope>
    <source>
        <strain evidence="3 4">CGMCC 4.7225</strain>
    </source>
</reference>
<organism evidence="3 4">
    <name type="scientific">Phytoactinopolyspora alkaliphila</name>
    <dbReference type="NCBI Taxonomy" id="1783498"/>
    <lineage>
        <taxon>Bacteria</taxon>
        <taxon>Bacillati</taxon>
        <taxon>Actinomycetota</taxon>
        <taxon>Actinomycetes</taxon>
        <taxon>Jiangellales</taxon>
        <taxon>Jiangellaceae</taxon>
        <taxon>Phytoactinopolyspora</taxon>
    </lineage>
</organism>
<dbReference type="AlphaFoldDB" id="A0A6N9YJB2"/>
<dbReference type="InterPro" id="IPR009197">
    <property type="entry name" value="MlrC"/>
</dbReference>
<evidence type="ECO:0000259" key="1">
    <source>
        <dbReference type="Pfam" id="PF07171"/>
    </source>
</evidence>
<feature type="domain" description="Microcystin LR degradation protein MlrC N-terminal" evidence="2">
    <location>
        <begin position="3"/>
        <end position="292"/>
    </location>
</feature>